<accession>A0A438EV79</accession>
<organism evidence="1 2">
    <name type="scientific">Vitis vinifera</name>
    <name type="common">Grape</name>
    <dbReference type="NCBI Taxonomy" id="29760"/>
    <lineage>
        <taxon>Eukaryota</taxon>
        <taxon>Viridiplantae</taxon>
        <taxon>Streptophyta</taxon>
        <taxon>Embryophyta</taxon>
        <taxon>Tracheophyta</taxon>
        <taxon>Spermatophyta</taxon>
        <taxon>Magnoliopsida</taxon>
        <taxon>eudicotyledons</taxon>
        <taxon>Gunneridae</taxon>
        <taxon>Pentapetalae</taxon>
        <taxon>rosids</taxon>
        <taxon>Vitales</taxon>
        <taxon>Vitaceae</taxon>
        <taxon>Viteae</taxon>
        <taxon>Vitis</taxon>
    </lineage>
</organism>
<dbReference type="Proteomes" id="UP000288805">
    <property type="component" value="Unassembled WGS sequence"/>
</dbReference>
<sequence>MVCSVVSNSQNAFVEGRQILEVVLLENKCQKMRFNLRGMRQGESFCLLTYLSQQWKALSPILKRAEEGGFSSGFKVGERIEESNLLLAADMFSVILVRSS</sequence>
<proteinExistence type="predicted"/>
<dbReference type="AlphaFoldDB" id="A0A438EV79"/>
<evidence type="ECO:0000313" key="1">
    <source>
        <dbReference type="EMBL" id="RVW51593.1"/>
    </source>
</evidence>
<gene>
    <name evidence="1" type="ORF">CK203_066580</name>
</gene>
<name>A0A438EV79_VITVI</name>
<evidence type="ECO:0000313" key="2">
    <source>
        <dbReference type="Proteomes" id="UP000288805"/>
    </source>
</evidence>
<comment type="caution">
    <text evidence="1">The sequence shown here is derived from an EMBL/GenBank/DDBJ whole genome shotgun (WGS) entry which is preliminary data.</text>
</comment>
<dbReference type="EMBL" id="QGNW01001179">
    <property type="protein sequence ID" value="RVW51593.1"/>
    <property type="molecule type" value="Genomic_DNA"/>
</dbReference>
<protein>
    <submittedName>
        <fullName evidence="1">Uncharacterized protein</fullName>
    </submittedName>
</protein>
<reference evidence="1 2" key="1">
    <citation type="journal article" date="2018" name="PLoS Genet.">
        <title>Population sequencing reveals clonal diversity and ancestral inbreeding in the grapevine cultivar Chardonnay.</title>
        <authorList>
            <person name="Roach M.J."/>
            <person name="Johnson D.L."/>
            <person name="Bohlmann J."/>
            <person name="van Vuuren H.J."/>
            <person name="Jones S.J."/>
            <person name="Pretorius I.S."/>
            <person name="Schmidt S.A."/>
            <person name="Borneman A.R."/>
        </authorList>
    </citation>
    <scope>NUCLEOTIDE SEQUENCE [LARGE SCALE GENOMIC DNA]</scope>
    <source>
        <strain evidence="2">cv. Chardonnay</strain>
        <tissue evidence="1">Leaf</tissue>
    </source>
</reference>